<dbReference type="OMA" id="CRECFPL"/>
<comment type="similarity">
    <text evidence="3">Belongs to the complex I 75 kDa subunit family.</text>
</comment>
<dbReference type="SMART" id="SM00929">
    <property type="entry name" value="NADH-G_4Fe-4S_3"/>
    <property type="match status" value="1"/>
</dbReference>
<proteinExistence type="inferred from homology"/>
<evidence type="ECO:0000256" key="2">
    <source>
        <dbReference type="ARBA" id="ARBA00004370"/>
    </source>
</evidence>
<keyword evidence="4" id="KW-0004">4Fe-4S</keyword>
<dbReference type="InterPro" id="IPR050123">
    <property type="entry name" value="Prok_molybdopt-oxidoreductase"/>
</dbReference>
<dbReference type="Pfam" id="PF13510">
    <property type="entry name" value="Fer2_4"/>
    <property type="match status" value="1"/>
</dbReference>
<dbReference type="PIRSF" id="PIRSF000309">
    <property type="entry name" value="NAD_red_hyd_HoxU"/>
    <property type="match status" value="1"/>
</dbReference>
<keyword evidence="9" id="KW-0411">Iron-sulfur</keyword>
<dbReference type="Proteomes" id="UP000324907">
    <property type="component" value="Mitochondrion MT"/>
</dbReference>
<evidence type="ECO:0000313" key="17">
    <source>
        <dbReference type="EMBL" id="KAA0145494.1"/>
    </source>
</evidence>
<dbReference type="Pfam" id="PF22117">
    <property type="entry name" value="Fer4_Nqo3"/>
    <property type="match status" value="1"/>
</dbReference>
<evidence type="ECO:0000259" key="15">
    <source>
        <dbReference type="PROSITE" id="PS51839"/>
    </source>
</evidence>
<keyword evidence="11" id="KW-0472">Membrane</keyword>
<dbReference type="Proteomes" id="UP000323011">
    <property type="component" value="Mitochondrion MT"/>
</dbReference>
<dbReference type="GO" id="GO:0051539">
    <property type="term" value="F:4 iron, 4 sulfur cluster binding"/>
    <property type="evidence" value="ECO:0007669"/>
    <property type="project" value="UniProtKB-KW"/>
</dbReference>
<keyword evidence="8" id="KW-0408">Iron</keyword>
<dbReference type="FunFam" id="3.10.20.740:FF:000004">
    <property type="entry name" value="NADH-quinone oxidoreductase"/>
    <property type="match status" value="1"/>
</dbReference>
<keyword evidence="7" id="KW-1278">Translocase</keyword>
<dbReference type="PANTHER" id="PTHR43105">
    <property type="entry name" value="RESPIRATORY NITRATE REDUCTASE"/>
    <property type="match status" value="1"/>
</dbReference>
<dbReference type="EMBL" id="VLTN01000170">
    <property type="protein sequence ID" value="KAA0145460.1"/>
    <property type="molecule type" value="Genomic_DNA"/>
</dbReference>
<dbReference type="FunFam" id="3.30.70.20:FF:000002">
    <property type="entry name" value="NADH-ubiquinone oxidoreductase 75 kDa subunit"/>
    <property type="match status" value="1"/>
</dbReference>
<comment type="cofactor">
    <cofactor evidence="1">
        <name>[4Fe-4S] cluster</name>
        <dbReference type="ChEBI" id="CHEBI:49883"/>
    </cofactor>
</comment>
<dbReference type="GO" id="GO:0016491">
    <property type="term" value="F:oxidoreductase activity"/>
    <property type="evidence" value="ECO:0007669"/>
    <property type="project" value="InterPro"/>
</dbReference>
<dbReference type="SUPFAM" id="SSF54292">
    <property type="entry name" value="2Fe-2S ferredoxin-like"/>
    <property type="match status" value="1"/>
</dbReference>
<sequence>MAFYNLKNYSKKTKSLTILQKFLRISGEAIPRFCYYQFLPVAGNCRMCLVDVKGSPKPIVACASPYAPSMRINVESPLTQKARESVLEFLLLNHPLDCFICDQGGECDLQENSQKYGSDKSRNFRYMRRAVKNKNLGFIIKTEMNRCIHCEGCTRFYSVMTGKPLLGTLGRGWRTEIDTYFNSFLLSELSGNLADRCPVGYSYI</sequence>
<dbReference type="GO" id="GO:0042773">
    <property type="term" value="P:ATP synthesis coupled electron transport"/>
    <property type="evidence" value="ECO:0007669"/>
    <property type="project" value="InterPro"/>
</dbReference>
<dbReference type="PANTHER" id="PTHR43105:SF13">
    <property type="entry name" value="NADH-UBIQUINONE OXIDOREDUCTASE 75 KDA SUBUNIT, MITOCHONDRIAL"/>
    <property type="match status" value="1"/>
</dbReference>
<dbReference type="PROSITE" id="PS51839">
    <property type="entry name" value="4FE4S_HC3"/>
    <property type="match status" value="1"/>
</dbReference>
<comment type="subcellular location">
    <subcellularLocation>
        <location evidence="2">Membrane</location>
    </subcellularLocation>
</comment>
<keyword evidence="19" id="KW-0496">Mitochondrion</keyword>
<dbReference type="InterPro" id="IPR036010">
    <property type="entry name" value="2Fe-2S_ferredoxin-like_sf"/>
</dbReference>
<dbReference type="Proteomes" id="UP000325113">
    <property type="component" value="Mitochondrion MT"/>
</dbReference>
<evidence type="ECO:0000256" key="4">
    <source>
        <dbReference type="ARBA" id="ARBA00022485"/>
    </source>
</evidence>
<dbReference type="EMBL" id="VLTO01000218">
    <property type="protein sequence ID" value="KAA0158050.1"/>
    <property type="molecule type" value="Genomic_DNA"/>
</dbReference>
<evidence type="ECO:0000256" key="3">
    <source>
        <dbReference type="ARBA" id="ARBA00005404"/>
    </source>
</evidence>
<keyword evidence="6" id="KW-0479">Metal-binding</keyword>
<evidence type="ECO:0000256" key="5">
    <source>
        <dbReference type="ARBA" id="ARBA00022714"/>
    </source>
</evidence>
<dbReference type="InterPro" id="IPR019574">
    <property type="entry name" value="NADH_UbQ_OxRdtase_Gsu_4Fe4S-bd"/>
</dbReference>
<comment type="caution">
    <text evidence="19">The sequence shown here is derived from an EMBL/GenBank/DDBJ whole genome shotgun (WGS) entry which is preliminary data.</text>
</comment>
<accession>A0A5A8D114</accession>
<dbReference type="GO" id="GO:0051537">
    <property type="term" value="F:2 iron, 2 sulfur cluster binding"/>
    <property type="evidence" value="ECO:0007669"/>
    <property type="project" value="UniProtKB-KW"/>
</dbReference>
<dbReference type="Proteomes" id="UP000322899">
    <property type="component" value="Mitochondrion MT"/>
</dbReference>
<dbReference type="OrthoDB" id="10249365at2759"/>
<evidence type="ECO:0000313" key="19">
    <source>
        <dbReference type="EMBL" id="KAA0158050.1"/>
    </source>
</evidence>
<evidence type="ECO:0000256" key="6">
    <source>
        <dbReference type="ARBA" id="ARBA00022723"/>
    </source>
</evidence>
<keyword evidence="10" id="KW-0520">NAD</keyword>
<dbReference type="InterPro" id="IPR016214">
    <property type="entry name" value="NAD-red_Hydgase_HoxS_gsu"/>
</dbReference>
<geneLocation type="mitochondrion" evidence="19"/>
<comment type="subunit">
    <text evidence="14">Complex I is composed of about 45 different subunits.</text>
</comment>
<dbReference type="SUPFAM" id="SSF54862">
    <property type="entry name" value="4Fe-4S ferredoxins"/>
    <property type="match status" value="1"/>
</dbReference>
<name>A0A5A8D114_CAFRO</name>
<dbReference type="InterPro" id="IPR054351">
    <property type="entry name" value="NADH_UbQ_OxRdtase_ferredoxin"/>
</dbReference>
<organism evidence="19">
    <name type="scientific">Cafeteria roenbergensis</name>
    <name type="common">Marine flagellate</name>
    <dbReference type="NCBI Taxonomy" id="33653"/>
    <lineage>
        <taxon>Eukaryota</taxon>
        <taxon>Sar</taxon>
        <taxon>Stramenopiles</taxon>
        <taxon>Bigyra</taxon>
        <taxon>Opalozoa</taxon>
        <taxon>Bicosoecida</taxon>
        <taxon>Cafeteriaceae</taxon>
        <taxon>Cafeteria</taxon>
    </lineage>
</organism>
<dbReference type="EMBL" id="VLTL01000396">
    <property type="protein sequence ID" value="KAA0145494.1"/>
    <property type="molecule type" value="Genomic_DNA"/>
</dbReference>
<protein>
    <recommendedName>
        <fullName evidence="12">Complex I-75kD</fullName>
    </recommendedName>
</protein>
<evidence type="ECO:0000256" key="10">
    <source>
        <dbReference type="ARBA" id="ARBA00023027"/>
    </source>
</evidence>
<dbReference type="Pfam" id="PF10588">
    <property type="entry name" value="NADH-G_4Fe-4S_3"/>
    <property type="match status" value="1"/>
</dbReference>
<dbReference type="EMBL" id="VLTM01000270">
    <property type="protein sequence ID" value="KAA0145532.1"/>
    <property type="molecule type" value="Genomic_DNA"/>
</dbReference>
<evidence type="ECO:0000256" key="12">
    <source>
        <dbReference type="ARBA" id="ARBA00031750"/>
    </source>
</evidence>
<evidence type="ECO:0000256" key="9">
    <source>
        <dbReference type="ARBA" id="ARBA00023014"/>
    </source>
</evidence>
<comment type="cofactor">
    <cofactor evidence="13">
        <name>[2Fe-2S] cluster</name>
        <dbReference type="ChEBI" id="CHEBI:190135"/>
    </cofactor>
</comment>
<evidence type="ECO:0000256" key="14">
    <source>
        <dbReference type="ARBA" id="ARBA00065822"/>
    </source>
</evidence>
<reference evidence="19 20" key="1">
    <citation type="submission" date="2019-07" db="EMBL/GenBank/DDBJ databases">
        <title>Genomes of Cafeteria roenbergensis.</title>
        <authorList>
            <person name="Fischer M.G."/>
            <person name="Hackl T."/>
            <person name="Roman M."/>
        </authorList>
    </citation>
    <scope>NUCLEOTIDE SEQUENCE [LARGE SCALE GENOMIC DNA]</scope>
    <source>
        <strain evidence="16 20">BVI</strain>
        <strain evidence="18">Cflag</strain>
        <strain evidence="19">E4-10P</strain>
        <strain evidence="17">RCC970-E3</strain>
    </source>
</reference>
<evidence type="ECO:0000313" key="20">
    <source>
        <dbReference type="Proteomes" id="UP000323011"/>
    </source>
</evidence>
<dbReference type="Gene3D" id="3.10.20.740">
    <property type="match status" value="1"/>
</dbReference>
<dbReference type="GO" id="GO:0008137">
    <property type="term" value="F:NADH dehydrogenase (ubiquinone) activity"/>
    <property type="evidence" value="ECO:0007669"/>
    <property type="project" value="InterPro"/>
</dbReference>
<evidence type="ECO:0000256" key="11">
    <source>
        <dbReference type="ARBA" id="ARBA00023136"/>
    </source>
</evidence>
<dbReference type="PROSITE" id="PS00641">
    <property type="entry name" value="COMPLEX1_75K_1"/>
    <property type="match status" value="1"/>
</dbReference>
<keyword evidence="20" id="KW-1185">Reference proteome</keyword>
<dbReference type="GO" id="GO:0016020">
    <property type="term" value="C:membrane"/>
    <property type="evidence" value="ECO:0007669"/>
    <property type="project" value="UniProtKB-SubCell"/>
</dbReference>
<evidence type="ECO:0000256" key="8">
    <source>
        <dbReference type="ARBA" id="ARBA00023004"/>
    </source>
</evidence>
<gene>
    <name evidence="19" type="ORF">FNF27_10058</name>
    <name evidence="17" type="ORF">FNF28_10053</name>
    <name evidence="16" type="ORF">FNF29_10056</name>
    <name evidence="18" type="ORF">FNF31_10058</name>
</gene>
<evidence type="ECO:0000313" key="16">
    <source>
        <dbReference type="EMBL" id="KAA0145460.1"/>
    </source>
</evidence>
<evidence type="ECO:0000256" key="7">
    <source>
        <dbReference type="ARBA" id="ARBA00022967"/>
    </source>
</evidence>
<feature type="domain" description="4Fe-4S His(Cys)3-ligated-type" evidence="15">
    <location>
        <begin position="78"/>
        <end position="117"/>
    </location>
</feature>
<dbReference type="AlphaFoldDB" id="A0A5A8D114"/>
<keyword evidence="5" id="KW-0001">2Fe-2S</keyword>
<evidence type="ECO:0000256" key="1">
    <source>
        <dbReference type="ARBA" id="ARBA00001966"/>
    </source>
</evidence>
<dbReference type="GO" id="GO:0046872">
    <property type="term" value="F:metal ion binding"/>
    <property type="evidence" value="ECO:0007669"/>
    <property type="project" value="UniProtKB-KW"/>
</dbReference>
<dbReference type="InterPro" id="IPR000283">
    <property type="entry name" value="NADH_UbQ_OxRdtase_75kDa_su_CS"/>
</dbReference>
<evidence type="ECO:0000313" key="18">
    <source>
        <dbReference type="EMBL" id="KAA0145532.1"/>
    </source>
</evidence>
<evidence type="ECO:0000256" key="13">
    <source>
        <dbReference type="ARBA" id="ARBA00034078"/>
    </source>
</evidence>